<feature type="domain" description="Ubiquitin-like" evidence="2">
    <location>
        <begin position="23"/>
        <end position="82"/>
    </location>
</feature>
<evidence type="ECO:0000313" key="3">
    <source>
        <dbReference type="EMBL" id="EEH58179.1"/>
    </source>
</evidence>
<dbReference type="PANTHER" id="PTHR12775">
    <property type="entry name" value="PROTEIN C20ORF43 HOMOLOG"/>
    <property type="match status" value="1"/>
</dbReference>
<organism evidence="4">
    <name type="scientific">Micromonas pusilla (strain CCMP1545)</name>
    <name type="common">Picoplanktonic green alga</name>
    <dbReference type="NCBI Taxonomy" id="564608"/>
    <lineage>
        <taxon>Eukaryota</taxon>
        <taxon>Viridiplantae</taxon>
        <taxon>Chlorophyta</taxon>
        <taxon>Mamiellophyceae</taxon>
        <taxon>Mamiellales</taxon>
        <taxon>Mamiellaceae</taxon>
        <taxon>Micromonas</taxon>
    </lineage>
</organism>
<dbReference type="PROSITE" id="PS50053">
    <property type="entry name" value="UBIQUITIN_2"/>
    <property type="match status" value="1"/>
</dbReference>
<evidence type="ECO:0000259" key="2">
    <source>
        <dbReference type="PROSITE" id="PS50053"/>
    </source>
</evidence>
<dbReference type="PANTHER" id="PTHR12775:SF2">
    <property type="entry name" value="REPLICATION TERMINATION FACTOR 2"/>
    <property type="match status" value="1"/>
</dbReference>
<keyword evidence="4" id="KW-1185">Reference proteome</keyword>
<gene>
    <name evidence="3" type="ORF">MICPUCDRAFT_67558</name>
</gene>
<dbReference type="Pfam" id="PF04641">
    <property type="entry name" value="Rtf2"/>
    <property type="match status" value="1"/>
</dbReference>
<evidence type="ECO:0000256" key="1">
    <source>
        <dbReference type="SAM" id="MobiDB-lite"/>
    </source>
</evidence>
<accession>C1MR19</accession>
<dbReference type="Proteomes" id="UP000001876">
    <property type="component" value="Unassembled WGS sequence"/>
</dbReference>
<name>C1MR19_MICPC</name>
<reference evidence="3 4" key="1">
    <citation type="journal article" date="2009" name="Science">
        <title>Green evolution and dynamic adaptations revealed by genomes of the marine picoeukaryotes Micromonas.</title>
        <authorList>
            <person name="Worden A.Z."/>
            <person name="Lee J.H."/>
            <person name="Mock T."/>
            <person name="Rouze P."/>
            <person name="Simmons M.P."/>
            <person name="Aerts A.L."/>
            <person name="Allen A.E."/>
            <person name="Cuvelier M.L."/>
            <person name="Derelle E."/>
            <person name="Everett M.V."/>
            <person name="Foulon E."/>
            <person name="Grimwood J."/>
            <person name="Gundlach H."/>
            <person name="Henrissat B."/>
            <person name="Napoli C."/>
            <person name="McDonald S.M."/>
            <person name="Parker M.S."/>
            <person name="Rombauts S."/>
            <person name="Salamov A."/>
            <person name="Von Dassow P."/>
            <person name="Badger J.H."/>
            <person name="Coutinho P.M."/>
            <person name="Demir E."/>
            <person name="Dubchak I."/>
            <person name="Gentemann C."/>
            <person name="Eikrem W."/>
            <person name="Gready J.E."/>
            <person name="John U."/>
            <person name="Lanier W."/>
            <person name="Lindquist E.A."/>
            <person name="Lucas S."/>
            <person name="Mayer K.F."/>
            <person name="Moreau H."/>
            <person name="Not F."/>
            <person name="Otillar R."/>
            <person name="Panaud O."/>
            <person name="Pangilinan J."/>
            <person name="Paulsen I."/>
            <person name="Piegu B."/>
            <person name="Poliakov A."/>
            <person name="Robbens S."/>
            <person name="Schmutz J."/>
            <person name="Toulza E."/>
            <person name="Wyss T."/>
            <person name="Zelensky A."/>
            <person name="Zhou K."/>
            <person name="Armbrust E.V."/>
            <person name="Bhattacharya D."/>
            <person name="Goodenough U.W."/>
            <person name="Van de Peer Y."/>
            <person name="Grigoriev I.V."/>
        </authorList>
    </citation>
    <scope>NUCLEOTIDE SEQUENCE [LARGE SCALE GENOMIC DNA]</scope>
    <source>
        <strain evidence="3 4">CCMP1545</strain>
    </source>
</reference>
<evidence type="ECO:0000313" key="4">
    <source>
        <dbReference type="Proteomes" id="UP000001876"/>
    </source>
</evidence>
<sequence length="412" mass="44434">MVSQVFCRVGERVRATDLDGACDTVGSLKARILGETIRALPGASDVVLTRRGRWLADESASLADAGVRANDTLAIAIRLRGGGGDGGATGAESRSCYLEMYADNGGTGFSRKKESLGGFIKYTTQSTVRDRDEREEDLARWFNCTLTEEPLETGDGAVVIDRLGSLFNREGVLKALRDKCVDGVALPQRLEHITGMKAITALKLHKNERTKSSVKDASGKVNATSFRLAAEAVFSCPITGLDFNGKTKFVALVPSGVVVSDRALREAKSAVEDILGPDVKLDEQTRVTVNPKGEELDAMRESLEEEAAKKAAKKKKKDSKKNGAGAGTVTGAEDQTVELVAGTGIKSNGKREWNGCDDLSNEQLKAQAKRWRACDNVPEGADKDVYASLFTGTTAHEREQETYLSRNARKAW</sequence>
<dbReference type="AlphaFoldDB" id="C1MR19"/>
<dbReference type="STRING" id="564608.C1MR19"/>
<dbReference type="eggNOG" id="KOG3113">
    <property type="taxonomic scope" value="Eukaryota"/>
</dbReference>
<feature type="compositionally biased region" description="Basic residues" evidence="1">
    <location>
        <begin position="310"/>
        <end position="319"/>
    </location>
</feature>
<dbReference type="InterPro" id="IPR006735">
    <property type="entry name" value="Rtf2"/>
</dbReference>
<proteinExistence type="predicted"/>
<dbReference type="GO" id="GO:0005634">
    <property type="term" value="C:nucleus"/>
    <property type="evidence" value="ECO:0007669"/>
    <property type="project" value="TreeGrafter"/>
</dbReference>
<dbReference type="GO" id="GO:0006274">
    <property type="term" value="P:DNA replication termination"/>
    <property type="evidence" value="ECO:0007669"/>
    <property type="project" value="TreeGrafter"/>
</dbReference>
<dbReference type="OMA" id="NICQKSE"/>
<dbReference type="InterPro" id="IPR000626">
    <property type="entry name" value="Ubiquitin-like_dom"/>
</dbReference>
<feature type="region of interest" description="Disordered" evidence="1">
    <location>
        <begin position="304"/>
        <end position="329"/>
    </location>
</feature>
<dbReference type="EMBL" id="GG663738">
    <property type="protein sequence ID" value="EEH58179.1"/>
    <property type="molecule type" value="Genomic_DNA"/>
</dbReference>
<dbReference type="KEGG" id="mpp:MICPUCDRAFT_67558"/>
<dbReference type="InterPro" id="IPR027799">
    <property type="entry name" value="Rtf2_RING-finger"/>
</dbReference>
<dbReference type="OrthoDB" id="498678at2759"/>
<dbReference type="GeneID" id="9683291"/>
<protein>
    <submittedName>
        <fullName evidence="3">Predicted protein</fullName>
    </submittedName>
</protein>
<dbReference type="RefSeq" id="XP_003058228.1">
    <property type="nucleotide sequence ID" value="XM_003058182.1"/>
</dbReference>
<dbReference type="SUPFAM" id="SSF54236">
    <property type="entry name" value="Ubiquitin-like"/>
    <property type="match status" value="1"/>
</dbReference>
<dbReference type="CDD" id="cd16653">
    <property type="entry name" value="RING-like_Rtf2"/>
    <property type="match status" value="1"/>
</dbReference>
<dbReference type="InterPro" id="IPR029071">
    <property type="entry name" value="Ubiquitin-like_domsf"/>
</dbReference>